<organism evidence="3 4">
    <name type="scientific">Streptomyces harbinensis</name>
    <dbReference type="NCBI Taxonomy" id="1176198"/>
    <lineage>
        <taxon>Bacteria</taxon>
        <taxon>Bacillati</taxon>
        <taxon>Actinomycetota</taxon>
        <taxon>Actinomycetes</taxon>
        <taxon>Kitasatosporales</taxon>
        <taxon>Streptomycetaceae</taxon>
        <taxon>Streptomyces</taxon>
    </lineage>
</organism>
<evidence type="ECO:0000313" key="4">
    <source>
        <dbReference type="Proteomes" id="UP000198873"/>
    </source>
</evidence>
<keyword evidence="2" id="KW-0732">Signal</keyword>
<dbReference type="AlphaFoldDB" id="A0A1I6PLS0"/>
<feature type="chain" id="PRO_5011567609" evidence="2">
    <location>
        <begin position="28"/>
        <end position="61"/>
    </location>
</feature>
<proteinExistence type="predicted"/>
<name>A0A1I6PLS0_9ACTN</name>
<dbReference type="Proteomes" id="UP000198873">
    <property type="component" value="Unassembled WGS sequence"/>
</dbReference>
<dbReference type="STRING" id="1176198.SAMN05444716_101593"/>
<gene>
    <name evidence="3" type="ORF">SAMN05444716_101593</name>
</gene>
<protein>
    <submittedName>
        <fullName evidence="3">Uncharacterized protein</fullName>
    </submittedName>
</protein>
<keyword evidence="4" id="KW-1185">Reference proteome</keyword>
<sequence>MNQLINRRAPAAGFVALLLALFAVAHATGSHLGPVAPGMHPGAGDPATVGEGGGHGHGAGR</sequence>
<evidence type="ECO:0000256" key="1">
    <source>
        <dbReference type="SAM" id="MobiDB-lite"/>
    </source>
</evidence>
<feature type="region of interest" description="Disordered" evidence="1">
    <location>
        <begin position="33"/>
        <end position="61"/>
    </location>
</feature>
<feature type="compositionally biased region" description="Gly residues" evidence="1">
    <location>
        <begin position="50"/>
        <end position="61"/>
    </location>
</feature>
<dbReference type="RefSeq" id="WP_093842080.1">
    <property type="nucleotide sequence ID" value="NZ_FPAB01000001.1"/>
</dbReference>
<feature type="signal peptide" evidence="2">
    <location>
        <begin position="1"/>
        <end position="27"/>
    </location>
</feature>
<accession>A0A1I6PLS0</accession>
<evidence type="ECO:0000313" key="3">
    <source>
        <dbReference type="EMBL" id="SFS41141.1"/>
    </source>
</evidence>
<evidence type="ECO:0000256" key="2">
    <source>
        <dbReference type="SAM" id="SignalP"/>
    </source>
</evidence>
<dbReference type="EMBL" id="FPAB01000001">
    <property type="protein sequence ID" value="SFS41141.1"/>
    <property type="molecule type" value="Genomic_DNA"/>
</dbReference>
<reference evidence="4" key="1">
    <citation type="submission" date="2016-10" db="EMBL/GenBank/DDBJ databases">
        <authorList>
            <person name="Varghese N."/>
            <person name="Submissions S."/>
        </authorList>
    </citation>
    <scope>NUCLEOTIDE SEQUENCE [LARGE SCALE GENOMIC DNA]</scope>
    <source>
        <strain evidence="4">CGMCC 4.7047</strain>
    </source>
</reference>